<evidence type="ECO:0000313" key="2">
    <source>
        <dbReference type="Proteomes" id="UP001590951"/>
    </source>
</evidence>
<dbReference type="Proteomes" id="UP001590951">
    <property type="component" value="Unassembled WGS sequence"/>
</dbReference>
<reference evidence="1 2" key="1">
    <citation type="submission" date="2024-09" db="EMBL/GenBank/DDBJ databases">
        <title>Rethinking Asexuality: The Enigmatic Case of Functional Sexual Genes in Lepraria (Stereocaulaceae).</title>
        <authorList>
            <person name="Doellman M."/>
            <person name="Sun Y."/>
            <person name="Barcenas-Pena A."/>
            <person name="Lumbsch H.T."/>
            <person name="Grewe F."/>
        </authorList>
    </citation>
    <scope>NUCLEOTIDE SEQUENCE [LARGE SCALE GENOMIC DNA]</scope>
    <source>
        <strain evidence="1 2">Grewe 0041</strain>
    </source>
</reference>
<dbReference type="EMBL" id="JBHFEH010000022">
    <property type="protein sequence ID" value="KAL2053144.1"/>
    <property type="molecule type" value="Genomic_DNA"/>
</dbReference>
<proteinExistence type="predicted"/>
<protein>
    <submittedName>
        <fullName evidence="1">Uncharacterized protein</fullName>
    </submittedName>
</protein>
<keyword evidence="2" id="KW-1185">Reference proteome</keyword>
<sequence>MPSWAPQGHLVRTSTRLSAITELSECWTEGNNNSEQDVKAKVSFKSQNSQGTEVLCLRGTFMLEVSRVNSGRVTSYDSSSLRWLRIGPEDDDVEVFKQHHVRRDTLPSTISGRRLVDKSFFGARSTLDDDGGYPDPYESTTLLIAWHGTSTPTLGAILRGRRVAVMHAGFHAIVPEATRRGDFVAAFHDIRLLFVERLRRDPFSNSDFYVLIGACEVDAVMDLMRYEEQKDRPTDVMIV</sequence>
<gene>
    <name evidence="1" type="ORF">ABVK25_006468</name>
</gene>
<evidence type="ECO:0000313" key="1">
    <source>
        <dbReference type="EMBL" id="KAL2053144.1"/>
    </source>
</evidence>
<accession>A0ABR4B5K3</accession>
<name>A0ABR4B5K3_9LECA</name>
<organism evidence="1 2">
    <name type="scientific">Lepraria finkii</name>
    <dbReference type="NCBI Taxonomy" id="1340010"/>
    <lineage>
        <taxon>Eukaryota</taxon>
        <taxon>Fungi</taxon>
        <taxon>Dikarya</taxon>
        <taxon>Ascomycota</taxon>
        <taxon>Pezizomycotina</taxon>
        <taxon>Lecanoromycetes</taxon>
        <taxon>OSLEUM clade</taxon>
        <taxon>Lecanoromycetidae</taxon>
        <taxon>Lecanorales</taxon>
        <taxon>Lecanorineae</taxon>
        <taxon>Stereocaulaceae</taxon>
        <taxon>Lepraria</taxon>
    </lineage>
</organism>
<comment type="caution">
    <text evidence="1">The sequence shown here is derived from an EMBL/GenBank/DDBJ whole genome shotgun (WGS) entry which is preliminary data.</text>
</comment>